<dbReference type="Proteomes" id="UP000591131">
    <property type="component" value="Unassembled WGS sequence"/>
</dbReference>
<dbReference type="Gene3D" id="3.30.420.10">
    <property type="entry name" value="Ribonuclease H-like superfamily/Ribonuclease H"/>
    <property type="match status" value="1"/>
</dbReference>
<proteinExistence type="predicted"/>
<dbReference type="GO" id="GO:0003676">
    <property type="term" value="F:nucleic acid binding"/>
    <property type="evidence" value="ECO:0007669"/>
    <property type="project" value="InterPro"/>
</dbReference>
<evidence type="ECO:0000313" key="3">
    <source>
        <dbReference type="Proteomes" id="UP000591131"/>
    </source>
</evidence>
<reference evidence="2 3" key="1">
    <citation type="submission" date="2020-04" db="EMBL/GenBank/DDBJ databases">
        <title>Perkinsus chesapeaki whole genome sequence.</title>
        <authorList>
            <person name="Bogema D.R."/>
        </authorList>
    </citation>
    <scope>NUCLEOTIDE SEQUENCE [LARGE SCALE GENOMIC DNA]</scope>
    <source>
        <strain evidence="2">ATCC PRA-425</strain>
    </source>
</reference>
<dbReference type="Pfam" id="PF13358">
    <property type="entry name" value="DDE_3"/>
    <property type="match status" value="1"/>
</dbReference>
<dbReference type="EMBL" id="JAAPAO010000399">
    <property type="protein sequence ID" value="KAF4660841.1"/>
    <property type="molecule type" value="Genomic_DNA"/>
</dbReference>
<gene>
    <name evidence="2" type="ORF">FOL47_006935</name>
</gene>
<dbReference type="AlphaFoldDB" id="A0A7J6LPJ2"/>
<comment type="caution">
    <text evidence="2">The sequence shown here is derived from an EMBL/GenBank/DDBJ whole genome shotgun (WGS) entry which is preliminary data.</text>
</comment>
<dbReference type="InterPro" id="IPR036397">
    <property type="entry name" value="RNaseH_sf"/>
</dbReference>
<evidence type="ECO:0000259" key="1">
    <source>
        <dbReference type="Pfam" id="PF13358"/>
    </source>
</evidence>
<organism evidence="2 3">
    <name type="scientific">Perkinsus chesapeaki</name>
    <name type="common">Clam parasite</name>
    <name type="synonym">Perkinsus andrewsi</name>
    <dbReference type="NCBI Taxonomy" id="330153"/>
    <lineage>
        <taxon>Eukaryota</taxon>
        <taxon>Sar</taxon>
        <taxon>Alveolata</taxon>
        <taxon>Perkinsozoa</taxon>
        <taxon>Perkinsea</taxon>
        <taxon>Perkinsida</taxon>
        <taxon>Perkinsidae</taxon>
        <taxon>Perkinsus</taxon>
    </lineage>
</organism>
<accession>A0A7J6LPJ2</accession>
<dbReference type="OrthoDB" id="9996331at2759"/>
<sequence length="131" mass="14677">MIWGAICGSKKLSLAVVDTRLNSAKYQELLADHLLPVLEPGMIFQQDNAPCHASASTKKWLEDHDVPTCTWPSLSPDLNPIENVWGKQAMMVYRPGNPPYVSADLLRVAIFKAWEEMEDGFVGKCTESMRK</sequence>
<dbReference type="InterPro" id="IPR038717">
    <property type="entry name" value="Tc1-like_DDE_dom"/>
</dbReference>
<protein>
    <recommendedName>
        <fullName evidence="1">Tc1-like transposase DDE domain-containing protein</fullName>
    </recommendedName>
</protein>
<name>A0A7J6LPJ2_PERCH</name>
<evidence type="ECO:0000313" key="2">
    <source>
        <dbReference type="EMBL" id="KAF4660841.1"/>
    </source>
</evidence>
<keyword evidence="3" id="KW-1185">Reference proteome</keyword>
<feature type="domain" description="Tc1-like transposase DDE" evidence="1">
    <location>
        <begin position="2"/>
        <end position="87"/>
    </location>
</feature>